<keyword evidence="3" id="KW-1185">Reference proteome</keyword>
<reference evidence="2 3" key="1">
    <citation type="submission" date="2019-12" db="EMBL/GenBank/DDBJ databases">
        <title>Chitinophaga sp. strain ysch24 (GDMCC 1.1355), whole genome shotgun sequence.</title>
        <authorList>
            <person name="Zhang X."/>
        </authorList>
    </citation>
    <scope>NUCLEOTIDE SEQUENCE [LARGE SCALE GENOMIC DNA]</scope>
    <source>
        <strain evidence="3">ysch24</strain>
    </source>
</reference>
<dbReference type="Pfam" id="PF14028">
    <property type="entry name" value="Lant_dehydr_C"/>
    <property type="match status" value="1"/>
</dbReference>
<dbReference type="AlphaFoldDB" id="A0A7K1U897"/>
<name>A0A7K1U897_9BACT</name>
<dbReference type="InterPro" id="IPR023809">
    <property type="entry name" value="Thiopep_bacteriocin_synth_dom"/>
</dbReference>
<evidence type="ECO:0000313" key="3">
    <source>
        <dbReference type="Proteomes" id="UP000461730"/>
    </source>
</evidence>
<sequence>MQTIWLSIHIFHKGALNDVLQQLVIPFLEEVKPLLYEPAPYFFIRYGEGGPHIRLRLQTATENITTLKVVLNRYEHDFTIQYIPYVQELSRYENMQLAEQHFHLSSAYVLSVLTDEAFTEAVKLNVTMLYGLPDALLICREFVQSWLPRVHEPNFHLSLFEEHFSKYEDILLPAIERHCAELDAGKAGPLLQQYVNAQTEILTAYYRSVERSRMRSVIRSLLHMQHNRLGIPNRDESCMMYFTQKCLEYVTYRGSCI</sequence>
<organism evidence="2 3">
    <name type="scientific">Chitinophaga tropicalis</name>
    <dbReference type="NCBI Taxonomy" id="2683588"/>
    <lineage>
        <taxon>Bacteria</taxon>
        <taxon>Pseudomonadati</taxon>
        <taxon>Bacteroidota</taxon>
        <taxon>Chitinophagia</taxon>
        <taxon>Chitinophagales</taxon>
        <taxon>Chitinophagaceae</taxon>
        <taxon>Chitinophaga</taxon>
    </lineage>
</organism>
<accession>A0A7K1U897</accession>
<evidence type="ECO:0000313" key="2">
    <source>
        <dbReference type="EMBL" id="MVT10604.1"/>
    </source>
</evidence>
<feature type="domain" description="Thiopeptide-type bacteriocin biosynthesis" evidence="1">
    <location>
        <begin position="5"/>
        <end position="246"/>
    </location>
</feature>
<dbReference type="Proteomes" id="UP000461730">
    <property type="component" value="Unassembled WGS sequence"/>
</dbReference>
<dbReference type="NCBIfam" id="TIGR03891">
    <property type="entry name" value="thiopep_ocin"/>
    <property type="match status" value="1"/>
</dbReference>
<protein>
    <recommendedName>
        <fullName evidence="1">Thiopeptide-type bacteriocin biosynthesis domain-containing protein</fullName>
    </recommendedName>
</protein>
<evidence type="ECO:0000259" key="1">
    <source>
        <dbReference type="Pfam" id="PF14028"/>
    </source>
</evidence>
<comment type="caution">
    <text evidence="2">The sequence shown here is derived from an EMBL/GenBank/DDBJ whole genome shotgun (WGS) entry which is preliminary data.</text>
</comment>
<proteinExistence type="predicted"/>
<dbReference type="RefSeq" id="WP_157308045.1">
    <property type="nucleotide sequence ID" value="NZ_WRXN01000009.1"/>
</dbReference>
<dbReference type="EMBL" id="WRXN01000009">
    <property type="protein sequence ID" value="MVT10604.1"/>
    <property type="molecule type" value="Genomic_DNA"/>
</dbReference>
<gene>
    <name evidence="2" type="ORF">GO493_20200</name>
</gene>